<evidence type="ECO:0000313" key="2">
    <source>
        <dbReference type="EMBL" id="MEF3367944.1"/>
    </source>
</evidence>
<proteinExistence type="predicted"/>
<name>A0ABU7XLB5_9HYPH</name>
<keyword evidence="3" id="KW-1185">Reference proteome</keyword>
<protein>
    <recommendedName>
        <fullName evidence="4">PepSY domain-containing protein</fullName>
    </recommendedName>
</protein>
<gene>
    <name evidence="2" type="ORF">V3H18_15525</name>
</gene>
<feature type="signal peptide" evidence="1">
    <location>
        <begin position="1"/>
        <end position="26"/>
    </location>
</feature>
<evidence type="ECO:0008006" key="4">
    <source>
        <dbReference type="Google" id="ProtNLM"/>
    </source>
</evidence>
<sequence length="126" mass="13573">MLAALALVRWTIAAAATVAAIDFARAAEPLHTEEEPAHLHCLTMAQARSLMESHKLANPFHSMREAAMRLSGEPLGARLCELGETLLYEISLLRADGRIVKILVDAVTGRPHSGHAKSESGPNRGE</sequence>
<dbReference type="EMBL" id="JAZHYN010000068">
    <property type="protein sequence ID" value="MEF3367944.1"/>
    <property type="molecule type" value="Genomic_DNA"/>
</dbReference>
<accession>A0ABU7XLB5</accession>
<reference evidence="2 3" key="1">
    <citation type="submission" date="2024-02" db="EMBL/GenBank/DDBJ databases">
        <authorList>
            <person name="Grouzdev D."/>
        </authorList>
    </citation>
    <scope>NUCLEOTIDE SEQUENCE [LARGE SCALE GENOMIC DNA]</scope>
    <source>
        <strain evidence="2 3">9N</strain>
    </source>
</reference>
<dbReference type="RefSeq" id="WP_332082975.1">
    <property type="nucleotide sequence ID" value="NZ_JAZHYN010000068.1"/>
</dbReference>
<comment type="caution">
    <text evidence="2">The sequence shown here is derived from an EMBL/GenBank/DDBJ whole genome shotgun (WGS) entry which is preliminary data.</text>
</comment>
<dbReference type="Proteomes" id="UP001350748">
    <property type="component" value="Unassembled WGS sequence"/>
</dbReference>
<feature type="chain" id="PRO_5046434382" description="PepSY domain-containing protein" evidence="1">
    <location>
        <begin position="27"/>
        <end position="126"/>
    </location>
</feature>
<keyword evidence="1" id="KW-0732">Signal</keyword>
<evidence type="ECO:0000256" key="1">
    <source>
        <dbReference type="SAM" id="SignalP"/>
    </source>
</evidence>
<evidence type="ECO:0000313" key="3">
    <source>
        <dbReference type="Proteomes" id="UP001350748"/>
    </source>
</evidence>
<organism evidence="2 3">
    <name type="scientific">Methylocystis borbori</name>
    <dbReference type="NCBI Taxonomy" id="3118750"/>
    <lineage>
        <taxon>Bacteria</taxon>
        <taxon>Pseudomonadati</taxon>
        <taxon>Pseudomonadota</taxon>
        <taxon>Alphaproteobacteria</taxon>
        <taxon>Hyphomicrobiales</taxon>
        <taxon>Methylocystaceae</taxon>
        <taxon>Methylocystis</taxon>
    </lineage>
</organism>